<dbReference type="EMBL" id="JRLX01000009">
    <property type="protein sequence ID" value="KGO86539.1"/>
    <property type="molecule type" value="Genomic_DNA"/>
</dbReference>
<dbReference type="STRING" id="1121895.GCA_000378485_03078"/>
<evidence type="ECO:0000313" key="2">
    <source>
        <dbReference type="EMBL" id="KGO86539.1"/>
    </source>
</evidence>
<keyword evidence="1" id="KW-0472">Membrane</keyword>
<evidence type="ECO:0000256" key="1">
    <source>
        <dbReference type="SAM" id="Phobius"/>
    </source>
</evidence>
<keyword evidence="1" id="KW-1133">Transmembrane helix</keyword>
<reference evidence="2 3" key="1">
    <citation type="submission" date="2013-09" db="EMBL/GenBank/DDBJ databases">
        <authorList>
            <person name="Zeng Z."/>
            <person name="Chen C."/>
        </authorList>
    </citation>
    <scope>NUCLEOTIDE SEQUENCE [LARGE SCALE GENOMIC DNA]</scope>
    <source>
        <strain evidence="2 3">WB 3.3-2</strain>
    </source>
</reference>
<keyword evidence="3" id="KW-1185">Reference proteome</keyword>
<evidence type="ECO:0000313" key="3">
    <source>
        <dbReference type="Proteomes" id="UP000030152"/>
    </source>
</evidence>
<dbReference type="eggNOG" id="ENOG502ZE8X">
    <property type="taxonomic scope" value="Bacteria"/>
</dbReference>
<proteinExistence type="predicted"/>
<dbReference type="Proteomes" id="UP000030152">
    <property type="component" value="Unassembled WGS sequence"/>
</dbReference>
<protein>
    <submittedName>
        <fullName evidence="2">Uncharacterized protein</fullName>
    </submittedName>
</protein>
<sequence length="182" mass="20864">MELVFFILVTFSIAIAGGIAYFIYIPFKLWLLRSGKMSTARSRLINKIYIYLLVVIVLGITYAGIFPDESFYADEFKDVTLRELPKSAEFVSKSASYPDFHGEYCSQSEIKLSKKDYSKLLWELHKDDRLTKGGEILNISGSHAKETLTYQFIRTAKDKSGKYLYIGFGKDNRTIYIDACQL</sequence>
<gene>
    <name evidence="2" type="ORF">Q765_09935</name>
</gene>
<keyword evidence="1" id="KW-0812">Transmembrane</keyword>
<feature type="transmembrane region" description="Helical" evidence="1">
    <location>
        <begin position="48"/>
        <end position="66"/>
    </location>
</feature>
<name>A0A0A2M2P6_9FLAO</name>
<dbReference type="AlphaFoldDB" id="A0A0A2M2P6"/>
<organism evidence="2 3">
    <name type="scientific">Flavobacterium rivuli WB 3.3-2 = DSM 21788</name>
    <dbReference type="NCBI Taxonomy" id="1121895"/>
    <lineage>
        <taxon>Bacteria</taxon>
        <taxon>Pseudomonadati</taxon>
        <taxon>Bacteroidota</taxon>
        <taxon>Flavobacteriia</taxon>
        <taxon>Flavobacteriales</taxon>
        <taxon>Flavobacteriaceae</taxon>
        <taxon>Flavobacterium</taxon>
    </lineage>
</organism>
<accession>A0A0A2M2P6</accession>
<feature type="transmembrane region" description="Helical" evidence="1">
    <location>
        <begin position="6"/>
        <end position="27"/>
    </location>
</feature>
<comment type="caution">
    <text evidence="2">The sequence shown here is derived from an EMBL/GenBank/DDBJ whole genome shotgun (WGS) entry which is preliminary data.</text>
</comment>